<dbReference type="EMBL" id="LCTW02000060">
    <property type="protein sequence ID" value="KXX80431.1"/>
    <property type="molecule type" value="Genomic_DNA"/>
</dbReference>
<evidence type="ECO:0000256" key="4">
    <source>
        <dbReference type="ARBA" id="ARBA00022723"/>
    </source>
</evidence>
<dbReference type="Gene3D" id="2.60.40.150">
    <property type="entry name" value="C2 domain"/>
    <property type="match status" value="1"/>
</dbReference>
<feature type="domain" description="C2" evidence="11">
    <location>
        <begin position="181"/>
        <end position="313"/>
    </location>
</feature>
<evidence type="ECO:0000256" key="1">
    <source>
        <dbReference type="ARBA" id="ARBA00004370"/>
    </source>
</evidence>
<dbReference type="VEuPathDB" id="FungiDB:MMYC01_209568"/>
<feature type="domain" description="SMP-LTD" evidence="12">
    <location>
        <begin position="13"/>
        <end position="190"/>
    </location>
</feature>
<dbReference type="InterPro" id="IPR031468">
    <property type="entry name" value="SMP_LBD"/>
</dbReference>
<evidence type="ECO:0000256" key="9">
    <source>
        <dbReference type="ARBA" id="ARBA00023121"/>
    </source>
</evidence>
<keyword evidence="6" id="KW-0106">Calcium</keyword>
<dbReference type="InterPro" id="IPR000008">
    <property type="entry name" value="C2_dom"/>
</dbReference>
<reference evidence="15" key="2">
    <citation type="submission" date="2015-06" db="EMBL/GenBank/DDBJ databases">
        <authorList>
            <person name="van de Sande W.W.J."/>
        </authorList>
    </citation>
    <scope>NUCLEOTIDE SEQUENCE [LARGE SCALE GENOMIC DNA]</scope>
    <source>
        <strain evidence="15">mm55</strain>
    </source>
</reference>
<dbReference type="InterPro" id="IPR039010">
    <property type="entry name" value="Synaptotagmin_SMP"/>
</dbReference>
<dbReference type="CDD" id="cd21670">
    <property type="entry name" value="SMP_ESyt"/>
    <property type="match status" value="1"/>
</dbReference>
<dbReference type="SUPFAM" id="SSF49562">
    <property type="entry name" value="C2 domain (Calcium/lipid-binding domain, CaLB)"/>
    <property type="match status" value="2"/>
</dbReference>
<dbReference type="GO" id="GO:0046872">
    <property type="term" value="F:metal ion binding"/>
    <property type="evidence" value="ECO:0007669"/>
    <property type="project" value="UniProtKB-KW"/>
</dbReference>
<sequence length="472" mass="51884">MSSIVETLTASGGSESVGFLNDIVRQLWPNICVAGARMTKDIVEPIFTKTLPAPLNTLHFKKIDFGTVPLHFSKVDVHKTENEGIKLDLDIDWDGKCDIELDASMMPTVGIEHFKLKGRLSILLCPLTNVLPLIGAAQVAFINPPYLKLDFTDAAHIANLSVIDNAIRKVIISIISSMAVLPNRFLVKIDPTNDFFRTYQHPEGILRLTVLSGANLGEAKEGKSFLQKLVHDEPDCYATVTVSTETPYQTATIKNARAPEWNETYDFVVADYDQHVSVDVNDDDRASRDDDIGEATITVRKLLLSGGRQELPLFHKEAQTEGSVSVAGRFFKFVPDPSSFSERGVGIYGMLTVLVASAFGIQGKREELQPSVKVEWAQCGSFRTGIKKDAPGSDVQNLSWDQAFRVPIRTGMIPGPPVKIVLMDGEQERGSVEVELDEVLAADGMRLEKFFELGDGATVRAGIWLRGIAPVE</sequence>
<protein>
    <submittedName>
        <fullName evidence="14">Extended synaptotagmin-2</fullName>
    </submittedName>
</protein>
<evidence type="ECO:0000256" key="7">
    <source>
        <dbReference type="ARBA" id="ARBA00022989"/>
    </source>
</evidence>
<dbReference type="GO" id="GO:0005737">
    <property type="term" value="C:cytoplasm"/>
    <property type="evidence" value="ECO:0007669"/>
    <property type="project" value="UniProtKB-ARBA"/>
</dbReference>
<dbReference type="SMART" id="SM00239">
    <property type="entry name" value="C2"/>
    <property type="match status" value="2"/>
</dbReference>
<evidence type="ECO:0000256" key="2">
    <source>
        <dbReference type="ARBA" id="ARBA00022448"/>
    </source>
</evidence>
<evidence type="ECO:0000256" key="6">
    <source>
        <dbReference type="ARBA" id="ARBA00022837"/>
    </source>
</evidence>
<accession>A0A175WAF0</accession>
<evidence type="ECO:0000256" key="5">
    <source>
        <dbReference type="ARBA" id="ARBA00022737"/>
    </source>
</evidence>
<dbReference type="VEuPathDB" id="FungiDB:MMYC01_204627"/>
<dbReference type="Pfam" id="PF00168">
    <property type="entry name" value="C2"/>
    <property type="match status" value="1"/>
</dbReference>
<keyword evidence="7" id="KW-1133">Transmembrane helix</keyword>
<dbReference type="PANTHER" id="PTHR45761:SF1">
    <property type="entry name" value="EXTENDED SYNAPTOTAGMIN-LIKE PROTEIN 2, ISOFORM C"/>
    <property type="match status" value="1"/>
</dbReference>
<keyword evidence="15" id="KW-1185">Reference proteome</keyword>
<dbReference type="InterPro" id="IPR051634">
    <property type="entry name" value="Extended_Synaptotagmin"/>
</dbReference>
<organism evidence="14 15">
    <name type="scientific">Madurella mycetomatis</name>
    <dbReference type="NCBI Taxonomy" id="100816"/>
    <lineage>
        <taxon>Eukaryota</taxon>
        <taxon>Fungi</taxon>
        <taxon>Dikarya</taxon>
        <taxon>Ascomycota</taxon>
        <taxon>Pezizomycotina</taxon>
        <taxon>Sordariomycetes</taxon>
        <taxon>Sordariomycetidae</taxon>
        <taxon>Sordariales</taxon>
        <taxon>Sordariales incertae sedis</taxon>
        <taxon>Madurella</taxon>
    </lineage>
</organism>
<evidence type="ECO:0000256" key="10">
    <source>
        <dbReference type="ARBA" id="ARBA00023136"/>
    </source>
</evidence>
<gene>
    <name evidence="14" type="ORF">MMYC01_204627</name>
    <name evidence="13" type="ORF">MMYC01_209568</name>
</gene>
<evidence type="ECO:0000256" key="8">
    <source>
        <dbReference type="ARBA" id="ARBA00023055"/>
    </source>
</evidence>
<dbReference type="CDD" id="cd00030">
    <property type="entry name" value="C2"/>
    <property type="match status" value="1"/>
</dbReference>
<keyword evidence="8" id="KW-0445">Lipid transport</keyword>
<dbReference type="AlphaFoldDB" id="A0A175WAF0"/>
<evidence type="ECO:0000313" key="15">
    <source>
        <dbReference type="Proteomes" id="UP000078237"/>
    </source>
</evidence>
<reference evidence="14" key="1">
    <citation type="submission" date="2015-06" db="EMBL/GenBank/DDBJ databases">
        <authorList>
            <person name="Hoefler B.C."/>
            <person name="Straight P.D."/>
        </authorList>
    </citation>
    <scope>NUCLEOTIDE SEQUENCE [LARGE SCALE GENOMIC DNA]</scope>
    <source>
        <strain evidence="14">Mm55</strain>
    </source>
</reference>
<evidence type="ECO:0000259" key="11">
    <source>
        <dbReference type="PROSITE" id="PS50004"/>
    </source>
</evidence>
<evidence type="ECO:0000313" key="13">
    <source>
        <dbReference type="EMBL" id="KXX73870.1"/>
    </source>
</evidence>
<name>A0A175WAF0_9PEZI</name>
<comment type="subcellular location">
    <subcellularLocation>
        <location evidence="1">Membrane</location>
    </subcellularLocation>
</comment>
<dbReference type="EMBL" id="LCTW02000412">
    <property type="protein sequence ID" value="KXX73870.1"/>
    <property type="molecule type" value="Genomic_DNA"/>
</dbReference>
<keyword evidence="3" id="KW-0812">Transmembrane</keyword>
<dbReference type="InterPro" id="IPR035892">
    <property type="entry name" value="C2_domain_sf"/>
</dbReference>
<dbReference type="STRING" id="100816.A0A175WAF0"/>
<keyword evidence="4" id="KW-0479">Metal-binding</keyword>
<dbReference type="Proteomes" id="UP000078237">
    <property type="component" value="Unassembled WGS sequence"/>
</dbReference>
<dbReference type="GO" id="GO:0006869">
    <property type="term" value="P:lipid transport"/>
    <property type="evidence" value="ECO:0007669"/>
    <property type="project" value="UniProtKB-KW"/>
</dbReference>
<keyword evidence="2" id="KW-0813">Transport</keyword>
<dbReference type="GO" id="GO:0012505">
    <property type="term" value="C:endomembrane system"/>
    <property type="evidence" value="ECO:0007669"/>
    <property type="project" value="UniProtKB-ARBA"/>
</dbReference>
<dbReference type="OrthoDB" id="1029639at2759"/>
<keyword evidence="9" id="KW-0446">Lipid-binding</keyword>
<proteinExistence type="predicted"/>
<reference evidence="14 15" key="3">
    <citation type="submission" date="2016-01" db="EMBL/GenBank/DDBJ databases">
        <title>Madurella mycetomatis genome sequencing.</title>
        <authorList>
            <person name="Van De Sande W."/>
        </authorList>
    </citation>
    <scope>NUCLEOTIDE SEQUENCE [LARGE SCALE GENOMIC DNA]</scope>
    <source>
        <strain evidence="14">Mm55</strain>
        <strain evidence="15">mm55</strain>
    </source>
</reference>
<evidence type="ECO:0000313" key="14">
    <source>
        <dbReference type="EMBL" id="KXX80431.1"/>
    </source>
</evidence>
<evidence type="ECO:0000259" key="12">
    <source>
        <dbReference type="PROSITE" id="PS51847"/>
    </source>
</evidence>
<keyword evidence="5" id="KW-0677">Repeat</keyword>
<dbReference type="Pfam" id="PF17047">
    <property type="entry name" value="SMP_LBD"/>
    <property type="match status" value="1"/>
</dbReference>
<dbReference type="PANTHER" id="PTHR45761">
    <property type="entry name" value="EXTENDED SYNAPTOTAGMIN-LIKE PROTEIN 2, ISOFORM C"/>
    <property type="match status" value="1"/>
</dbReference>
<dbReference type="PROSITE" id="PS51847">
    <property type="entry name" value="SMP"/>
    <property type="match status" value="1"/>
</dbReference>
<dbReference type="PROSITE" id="PS50004">
    <property type="entry name" value="C2"/>
    <property type="match status" value="1"/>
</dbReference>
<dbReference type="GO" id="GO:0016020">
    <property type="term" value="C:membrane"/>
    <property type="evidence" value="ECO:0007669"/>
    <property type="project" value="UniProtKB-SubCell"/>
</dbReference>
<comment type="caution">
    <text evidence="14">The sequence shown here is derived from an EMBL/GenBank/DDBJ whole genome shotgun (WGS) entry which is preliminary data.</text>
</comment>
<dbReference type="GO" id="GO:0008289">
    <property type="term" value="F:lipid binding"/>
    <property type="evidence" value="ECO:0007669"/>
    <property type="project" value="UniProtKB-KW"/>
</dbReference>
<evidence type="ECO:0000256" key="3">
    <source>
        <dbReference type="ARBA" id="ARBA00022692"/>
    </source>
</evidence>
<keyword evidence="10" id="KW-0472">Membrane</keyword>